<evidence type="ECO:0000256" key="5">
    <source>
        <dbReference type="ARBA" id="ARBA00023136"/>
    </source>
</evidence>
<keyword evidence="8" id="KW-1185">Reference proteome</keyword>
<evidence type="ECO:0000256" key="3">
    <source>
        <dbReference type="ARBA" id="ARBA00022729"/>
    </source>
</evidence>
<accession>A0AAD6JEQ2</accession>
<name>A0AAD6JEQ2_9ROSI</name>
<dbReference type="InterPro" id="IPR005018">
    <property type="entry name" value="DOMON_domain"/>
</dbReference>
<keyword evidence="4" id="KW-0249">Electron transport</keyword>
<keyword evidence="5" id="KW-0472">Membrane</keyword>
<comment type="subcellular location">
    <subcellularLocation>
        <location evidence="1">Membrane</location>
    </subcellularLocation>
</comment>
<organism evidence="7 8">
    <name type="scientific">Salix udensis</name>
    <dbReference type="NCBI Taxonomy" id="889485"/>
    <lineage>
        <taxon>Eukaryota</taxon>
        <taxon>Viridiplantae</taxon>
        <taxon>Streptophyta</taxon>
        <taxon>Embryophyta</taxon>
        <taxon>Tracheophyta</taxon>
        <taxon>Spermatophyta</taxon>
        <taxon>Magnoliopsida</taxon>
        <taxon>eudicotyledons</taxon>
        <taxon>Gunneridae</taxon>
        <taxon>Pentapetalae</taxon>
        <taxon>rosids</taxon>
        <taxon>fabids</taxon>
        <taxon>Malpighiales</taxon>
        <taxon>Salicaceae</taxon>
        <taxon>Saliceae</taxon>
        <taxon>Salix</taxon>
    </lineage>
</organism>
<gene>
    <name evidence="7" type="ORF">OIU84_012006</name>
</gene>
<evidence type="ECO:0000313" key="8">
    <source>
        <dbReference type="Proteomes" id="UP001162972"/>
    </source>
</evidence>
<protein>
    <recommendedName>
        <fullName evidence="6">DOMON domain-containing protein</fullName>
    </recommendedName>
</protein>
<dbReference type="Proteomes" id="UP001162972">
    <property type="component" value="Chromosome 2"/>
</dbReference>
<evidence type="ECO:0000259" key="6">
    <source>
        <dbReference type="PROSITE" id="PS50836"/>
    </source>
</evidence>
<proteinExistence type="predicted"/>
<sequence length="112" mass="12162">MGGAQALVAFKDTKGVMTAKTYNISTSTPYSVVQSKLAFDVWDTRAEEESGVMRIFAKIKVPPELAATGTLNQVWQVGSSVDAAKGELTIHEMGAPNLKSKGYFGFERRKNC</sequence>
<evidence type="ECO:0000256" key="2">
    <source>
        <dbReference type="ARBA" id="ARBA00022448"/>
    </source>
</evidence>
<feature type="domain" description="DOMON" evidence="6">
    <location>
        <begin position="1"/>
        <end position="78"/>
    </location>
</feature>
<dbReference type="PANTHER" id="PTHR23130:SF195">
    <property type="entry name" value="CYTOCHROME B561 AND DOMON DOMAIN-CONTAINING PROTEIN"/>
    <property type="match status" value="1"/>
</dbReference>
<reference evidence="7 8" key="1">
    <citation type="journal article" date="2023" name="Int. J. Mol. Sci.">
        <title>De Novo Assembly and Annotation of 11 Diverse Shrub Willow (Salix) Genomes Reveals Novel Gene Organization in Sex-Linked Regions.</title>
        <authorList>
            <person name="Hyden B."/>
            <person name="Feng K."/>
            <person name="Yates T.B."/>
            <person name="Jawdy S."/>
            <person name="Cereghino C."/>
            <person name="Smart L.B."/>
            <person name="Muchero W."/>
        </authorList>
    </citation>
    <scope>NUCLEOTIDE SEQUENCE [LARGE SCALE GENOMIC DNA]</scope>
    <source>
        <tissue evidence="7">Shoot tip</tissue>
    </source>
</reference>
<keyword evidence="3" id="KW-0732">Signal</keyword>
<evidence type="ECO:0000256" key="4">
    <source>
        <dbReference type="ARBA" id="ARBA00022982"/>
    </source>
</evidence>
<evidence type="ECO:0000313" key="7">
    <source>
        <dbReference type="EMBL" id="KAJ6403716.1"/>
    </source>
</evidence>
<comment type="caution">
    <text evidence="7">The sequence shown here is derived from an EMBL/GenBank/DDBJ whole genome shotgun (WGS) entry which is preliminary data.</text>
</comment>
<dbReference type="InterPro" id="IPR045265">
    <property type="entry name" value="AIR12_DOMON"/>
</dbReference>
<dbReference type="Pfam" id="PF04526">
    <property type="entry name" value="DUF568"/>
    <property type="match status" value="1"/>
</dbReference>
<dbReference type="GO" id="GO:0016020">
    <property type="term" value="C:membrane"/>
    <property type="evidence" value="ECO:0007669"/>
    <property type="project" value="UniProtKB-SubCell"/>
</dbReference>
<dbReference type="EMBL" id="JAPFFJ010000017">
    <property type="protein sequence ID" value="KAJ6403716.1"/>
    <property type="molecule type" value="Genomic_DNA"/>
</dbReference>
<evidence type="ECO:0000256" key="1">
    <source>
        <dbReference type="ARBA" id="ARBA00004370"/>
    </source>
</evidence>
<dbReference type="PROSITE" id="PS50836">
    <property type="entry name" value="DOMON"/>
    <property type="match status" value="1"/>
</dbReference>
<dbReference type="PANTHER" id="PTHR23130">
    <property type="entry name" value="CYTOCHROME B561 AND DOMON DOMAIN-CONTAINING PROTEIN"/>
    <property type="match status" value="1"/>
</dbReference>
<keyword evidence="2" id="KW-0813">Transport</keyword>
<dbReference type="AlphaFoldDB" id="A0AAD6JEQ2"/>